<dbReference type="AlphaFoldDB" id="A0A7S3K310"/>
<reference evidence="1" key="1">
    <citation type="submission" date="2021-01" db="EMBL/GenBank/DDBJ databases">
        <authorList>
            <person name="Corre E."/>
            <person name="Pelletier E."/>
            <person name="Niang G."/>
            <person name="Scheremetjew M."/>
            <person name="Finn R."/>
            <person name="Kale V."/>
            <person name="Holt S."/>
            <person name="Cochrane G."/>
            <person name="Meng A."/>
            <person name="Brown T."/>
            <person name="Cohen L."/>
        </authorList>
    </citation>
    <scope>NUCLEOTIDE SEQUENCE</scope>
    <source>
        <strain evidence="1">CCMP1510</strain>
    </source>
</reference>
<dbReference type="EMBL" id="HBIJ01021849">
    <property type="protein sequence ID" value="CAE0373385.1"/>
    <property type="molecule type" value="Transcribed_RNA"/>
</dbReference>
<gene>
    <name evidence="1" type="ORF">ALAG00032_LOCUS14186</name>
</gene>
<accession>A0A7S3K310</accession>
<organism evidence="1">
    <name type="scientific">Aureoumbra lagunensis</name>
    <dbReference type="NCBI Taxonomy" id="44058"/>
    <lineage>
        <taxon>Eukaryota</taxon>
        <taxon>Sar</taxon>
        <taxon>Stramenopiles</taxon>
        <taxon>Ochrophyta</taxon>
        <taxon>Pelagophyceae</taxon>
        <taxon>Pelagomonadales</taxon>
        <taxon>Aureoumbra</taxon>
    </lineage>
</organism>
<protein>
    <submittedName>
        <fullName evidence="1">Uncharacterized protein</fullName>
    </submittedName>
</protein>
<sequence length="131" mass="15179">MTANDPTNWHRDTLDVFKIVGSRIEKSECVPITFLDEVKPFERARIWSGLRDLVAMDILDTSHNPDQGVFITSSTNFQIARDVINWSSVVDIGHLKCPQHQQQRKKFKECSFRKGSENQTTVSTMQTQRRR</sequence>
<evidence type="ECO:0000313" key="1">
    <source>
        <dbReference type="EMBL" id="CAE0373385.1"/>
    </source>
</evidence>
<proteinExistence type="predicted"/>
<name>A0A7S3K310_9STRA</name>